<feature type="region of interest" description="Disordered" evidence="1">
    <location>
        <begin position="182"/>
        <end position="203"/>
    </location>
</feature>
<dbReference type="AlphaFoldDB" id="A0A2T0A4D6"/>
<gene>
    <name evidence="2" type="ORF">AAT19DRAFT_16808</name>
</gene>
<protein>
    <submittedName>
        <fullName evidence="2">Uncharacterized protein</fullName>
    </submittedName>
</protein>
<feature type="compositionally biased region" description="Low complexity" evidence="1">
    <location>
        <begin position="41"/>
        <end position="57"/>
    </location>
</feature>
<feature type="compositionally biased region" description="Acidic residues" evidence="1">
    <location>
        <begin position="80"/>
        <end position="101"/>
    </location>
</feature>
<reference evidence="2 3" key="1">
    <citation type="journal article" date="2018" name="Elife">
        <title>Functional genomics of lipid metabolism in the oleaginous yeast Rhodosporidium toruloides.</title>
        <authorList>
            <person name="Coradetti S.T."/>
            <person name="Pinel D."/>
            <person name="Geiselman G."/>
            <person name="Ito M."/>
            <person name="Mondo S."/>
            <person name="Reilly M.C."/>
            <person name="Cheng Y.F."/>
            <person name="Bauer S."/>
            <person name="Grigoriev I."/>
            <person name="Gladden J.M."/>
            <person name="Simmons B.A."/>
            <person name="Brem R."/>
            <person name="Arkin A.P."/>
            <person name="Skerker J.M."/>
        </authorList>
    </citation>
    <scope>NUCLEOTIDE SEQUENCE [LARGE SCALE GENOMIC DNA]</scope>
    <source>
        <strain evidence="2 3">NBRC 0880</strain>
    </source>
</reference>
<feature type="region of interest" description="Disordered" evidence="1">
    <location>
        <begin position="1"/>
        <end position="62"/>
    </location>
</feature>
<sequence>MQASSGSSGGCQSAVSSSEPQGRRPSGLTSSWSPCRTSSVPLRSSPSTTHRTTSIRPELGRQACRTLAVALDAGGGADEAGAEVDEGEEGIEEVEEEEGVDEASGTGLTSDPATMTMATLPPRNPSPITARASSAIRGAICGDVRRRRLPTPKRMTLRCSTSSLSPRLPLLRDLVKHTLRRHSHPSIPLSYPDTLPAPPPLAL</sequence>
<evidence type="ECO:0000313" key="3">
    <source>
        <dbReference type="Proteomes" id="UP000239560"/>
    </source>
</evidence>
<accession>A0A2T0A4D6</accession>
<feature type="region of interest" description="Disordered" evidence="1">
    <location>
        <begin position="74"/>
        <end position="127"/>
    </location>
</feature>
<comment type="caution">
    <text evidence="2">The sequence shown here is derived from an EMBL/GenBank/DDBJ whole genome shotgun (WGS) entry which is preliminary data.</text>
</comment>
<dbReference type="EMBL" id="LCTV02000009">
    <property type="protein sequence ID" value="PRQ72884.1"/>
    <property type="molecule type" value="Genomic_DNA"/>
</dbReference>
<organism evidence="2 3">
    <name type="scientific">Rhodotorula toruloides</name>
    <name type="common">Yeast</name>
    <name type="synonym">Rhodosporidium toruloides</name>
    <dbReference type="NCBI Taxonomy" id="5286"/>
    <lineage>
        <taxon>Eukaryota</taxon>
        <taxon>Fungi</taxon>
        <taxon>Dikarya</taxon>
        <taxon>Basidiomycota</taxon>
        <taxon>Pucciniomycotina</taxon>
        <taxon>Microbotryomycetes</taxon>
        <taxon>Sporidiobolales</taxon>
        <taxon>Sporidiobolaceae</taxon>
        <taxon>Rhodotorula</taxon>
    </lineage>
</organism>
<dbReference type="Proteomes" id="UP000239560">
    <property type="component" value="Unassembled WGS sequence"/>
</dbReference>
<name>A0A2T0A4D6_RHOTO</name>
<proteinExistence type="predicted"/>
<feature type="compositionally biased region" description="Polar residues" evidence="1">
    <location>
        <begin position="27"/>
        <end position="40"/>
    </location>
</feature>
<feature type="compositionally biased region" description="Polar residues" evidence="1">
    <location>
        <begin position="106"/>
        <end position="117"/>
    </location>
</feature>
<evidence type="ECO:0000313" key="2">
    <source>
        <dbReference type="EMBL" id="PRQ72884.1"/>
    </source>
</evidence>
<evidence type="ECO:0000256" key="1">
    <source>
        <dbReference type="SAM" id="MobiDB-lite"/>
    </source>
</evidence>
<feature type="compositionally biased region" description="Low complexity" evidence="1">
    <location>
        <begin position="1"/>
        <end position="18"/>
    </location>
</feature>